<organism evidence="9">
    <name type="scientific">Fagus sylvatica</name>
    <name type="common">Beechnut</name>
    <dbReference type="NCBI Taxonomy" id="28930"/>
    <lineage>
        <taxon>Eukaryota</taxon>
        <taxon>Viridiplantae</taxon>
        <taxon>Streptophyta</taxon>
        <taxon>Embryophyta</taxon>
        <taxon>Tracheophyta</taxon>
        <taxon>Spermatophyta</taxon>
        <taxon>Magnoliopsida</taxon>
        <taxon>eudicotyledons</taxon>
        <taxon>Gunneridae</taxon>
        <taxon>Pentapetalae</taxon>
        <taxon>rosids</taxon>
        <taxon>fabids</taxon>
        <taxon>Fagales</taxon>
        <taxon>Fagaceae</taxon>
        <taxon>Fagus</taxon>
    </lineage>
</organism>
<gene>
    <name evidence="9" type="ORF">FSB_LOCUS28455</name>
</gene>
<dbReference type="SUPFAM" id="SSF53098">
    <property type="entry name" value="Ribonuclease H-like"/>
    <property type="match status" value="1"/>
</dbReference>
<dbReference type="InterPro" id="IPR039537">
    <property type="entry name" value="Retrotran_Ty1/copia-like"/>
</dbReference>
<dbReference type="InterPro" id="IPR036397">
    <property type="entry name" value="RNaseH_sf"/>
</dbReference>
<feature type="compositionally biased region" description="Low complexity" evidence="6">
    <location>
        <begin position="779"/>
        <end position="805"/>
    </location>
</feature>
<dbReference type="CDD" id="cd09272">
    <property type="entry name" value="RNase_HI_RT_Ty1"/>
    <property type="match status" value="1"/>
</dbReference>
<keyword evidence="4" id="KW-0378">Hydrolase</keyword>
<dbReference type="GO" id="GO:0006508">
    <property type="term" value="P:proteolysis"/>
    <property type="evidence" value="ECO:0007669"/>
    <property type="project" value="UniProtKB-KW"/>
</dbReference>
<reference evidence="9" key="1">
    <citation type="submission" date="2018-02" db="EMBL/GenBank/DDBJ databases">
        <authorList>
            <person name="Cohen D.B."/>
            <person name="Kent A.D."/>
        </authorList>
    </citation>
    <scope>NUCLEOTIDE SEQUENCE</scope>
</reference>
<dbReference type="PROSITE" id="PS50158">
    <property type="entry name" value="ZF_CCHC"/>
    <property type="match status" value="1"/>
</dbReference>
<feature type="compositionally biased region" description="Low complexity" evidence="6">
    <location>
        <begin position="228"/>
        <end position="270"/>
    </location>
</feature>
<dbReference type="PROSITE" id="PS50994">
    <property type="entry name" value="INTEGRASE"/>
    <property type="match status" value="1"/>
</dbReference>
<accession>A0A2N9GM37</accession>
<evidence type="ECO:0000259" key="8">
    <source>
        <dbReference type="PROSITE" id="PS50994"/>
    </source>
</evidence>
<dbReference type="InterPro" id="IPR012337">
    <property type="entry name" value="RNaseH-like_sf"/>
</dbReference>
<feature type="region of interest" description="Disordered" evidence="6">
    <location>
        <begin position="769"/>
        <end position="849"/>
    </location>
</feature>
<dbReference type="InterPro" id="IPR001878">
    <property type="entry name" value="Znf_CCHC"/>
</dbReference>
<dbReference type="PANTHER" id="PTHR42648:SF26">
    <property type="entry name" value="INTEGRASE CATALYTIC DOMAIN-CONTAINING PROTEIN"/>
    <property type="match status" value="1"/>
</dbReference>
<dbReference type="PANTHER" id="PTHR42648">
    <property type="entry name" value="TRANSPOSASE, PUTATIVE-RELATED"/>
    <property type="match status" value="1"/>
</dbReference>
<dbReference type="GO" id="GO:0015074">
    <property type="term" value="P:DNA integration"/>
    <property type="evidence" value="ECO:0007669"/>
    <property type="project" value="InterPro"/>
</dbReference>
<dbReference type="GO" id="GO:0004190">
    <property type="term" value="F:aspartic-type endopeptidase activity"/>
    <property type="evidence" value="ECO:0007669"/>
    <property type="project" value="UniProtKB-KW"/>
</dbReference>
<dbReference type="Pfam" id="PF14223">
    <property type="entry name" value="Retrotran_gag_2"/>
    <property type="match status" value="1"/>
</dbReference>
<feature type="domain" description="CCHC-type" evidence="7">
    <location>
        <begin position="281"/>
        <end position="294"/>
    </location>
</feature>
<dbReference type="GO" id="GO:0003676">
    <property type="term" value="F:nucleic acid binding"/>
    <property type="evidence" value="ECO:0007669"/>
    <property type="project" value="InterPro"/>
</dbReference>
<feature type="region of interest" description="Disordered" evidence="6">
    <location>
        <begin position="224"/>
        <end position="271"/>
    </location>
</feature>
<dbReference type="EMBL" id="OIVN01002102">
    <property type="protein sequence ID" value="SPD00573.1"/>
    <property type="molecule type" value="Genomic_DNA"/>
</dbReference>
<dbReference type="InterPro" id="IPR001584">
    <property type="entry name" value="Integrase_cat-core"/>
</dbReference>
<dbReference type="Pfam" id="PF22936">
    <property type="entry name" value="Pol_BBD"/>
    <property type="match status" value="1"/>
</dbReference>
<dbReference type="InterPro" id="IPR054722">
    <property type="entry name" value="PolX-like_BBD"/>
</dbReference>
<dbReference type="Pfam" id="PF13976">
    <property type="entry name" value="gag_pre-integrs"/>
    <property type="match status" value="1"/>
</dbReference>
<evidence type="ECO:0000256" key="4">
    <source>
        <dbReference type="ARBA" id="ARBA00022801"/>
    </source>
</evidence>
<dbReference type="Pfam" id="PF00665">
    <property type="entry name" value="rve"/>
    <property type="match status" value="1"/>
</dbReference>
<keyword evidence="1" id="KW-0645">Protease</keyword>
<evidence type="ECO:0000259" key="7">
    <source>
        <dbReference type="PROSITE" id="PS50158"/>
    </source>
</evidence>
<dbReference type="InterPro" id="IPR043502">
    <property type="entry name" value="DNA/RNA_pol_sf"/>
</dbReference>
<evidence type="ECO:0008006" key="10">
    <source>
        <dbReference type="Google" id="ProtNLM"/>
    </source>
</evidence>
<evidence type="ECO:0000256" key="6">
    <source>
        <dbReference type="SAM" id="MobiDB-lite"/>
    </source>
</evidence>
<feature type="compositionally biased region" description="Polar residues" evidence="6">
    <location>
        <begin position="806"/>
        <end position="829"/>
    </location>
</feature>
<dbReference type="InterPro" id="IPR025724">
    <property type="entry name" value="GAG-pre-integrase_dom"/>
</dbReference>
<keyword evidence="5" id="KW-0862">Zinc</keyword>
<evidence type="ECO:0000256" key="1">
    <source>
        <dbReference type="ARBA" id="ARBA00022670"/>
    </source>
</evidence>
<evidence type="ECO:0000256" key="3">
    <source>
        <dbReference type="ARBA" id="ARBA00022750"/>
    </source>
</evidence>
<dbReference type="Pfam" id="PF07727">
    <property type="entry name" value="RVT_2"/>
    <property type="match status" value="1"/>
</dbReference>
<evidence type="ECO:0000256" key="2">
    <source>
        <dbReference type="ARBA" id="ARBA00022723"/>
    </source>
</evidence>
<dbReference type="GO" id="GO:0008270">
    <property type="term" value="F:zinc ion binding"/>
    <property type="evidence" value="ECO:0007669"/>
    <property type="project" value="UniProtKB-KW"/>
</dbReference>
<evidence type="ECO:0000256" key="5">
    <source>
        <dbReference type="PROSITE-ProRule" id="PRU00047"/>
    </source>
</evidence>
<keyword evidence="3" id="KW-0064">Aspartyl protease</keyword>
<keyword evidence="2" id="KW-0479">Metal-binding</keyword>
<dbReference type="AlphaFoldDB" id="A0A2N9GM37"/>
<sequence length="1274" mass="142610">MASVSSTTSPTNSGSPTLTTTQTPMILLSNISNLVSVKLDQSNYVLWKYQITSILKAYAILSFVDGTQLCPPQFVTNSEGTLQENPLYQLWISRDQGLLTLINSTLSPTALSLVVGQTTAHGVWSILEKCYTSASHSNILNLKMDLHNIKKETNDSVNTFQQKVKDARDCLAAVGVQIDNEEILHIVLKGLPHDSIDLAKDHSHMAMVANTNCNNALFSYQGNRGRGRNNFSRGRGRNFNNRGRGNYNNSNGNSSNSSGHFNGNNSSNFNTAQSYNQRPVCQICGKTGHAAIDCYHRMDYAYQGKQPPSKLAAMAATYNAQNSDQSYWISDTRAIDHFTPDLSTIPDHQDYTGGDLAIVGNGNALPITHIGNSQLKASSHLFQLCKILCVPSMSSNLLSVNKFFHDNNCCFQFDAHQFKIKDLPTRRLLYRGPSRNGLYPLTGVHQPLLHQPHTSFSSLQSKAVSSSLWHDRLGHPNNQVLQRLLPLVNTTRSNKTQSTTCTHCIQGKMTKIPFKNSVSHACKPLEVVHSDVWGPAPVTSNSGYQYYVIFVNEFTRFTWFYPIKSKFDVLSCFVSFTHTMQNLLSQKIKILRTNCGGEYASLEFQSFCIKNGIRHQYTCPHTSEQNGLAERKHRHIVDIALTLISHSSLPLHFWPYAFSTAVYLINKLPPSSAGTTSPWERLFHRRPSYNLFKPFGCLCYPLLRPYNSHKLQPRYYTSRHVIFTESVFPFTKSLVSSSSSQISPTWLQTNLYFHECPLTSLFGTGPTSNTPSLPHILPSGQSSTEASSCSSQPESSLLPSQSESSVNPTPTVAPSIPFTSTELVSTSSVAPPAPPPPHHPMQTRAKSGIFKPKPMTSEFVALDWQATWSLVPLSPSHNIVGCRWVYKLKRNSDGSIARYKARLVAKGYHQQHDMDYDETFSPVVKPATVQLVLSIAAQQSWSLRQLDVSNAFLHGLLKETVYMEQPPGYIDAKFPNHVCQLKKALYGLKQAPHAWFEHFTSYLLTLGFTPSLADPSLFLYRQGITVIYLLLYVDDIIVTGNTPSAIQSLLHQLGTEFDIKDLGQLKYFLGLQIEYRSSGFFVHQHKYAFDLLAKFNMSTCKPCPTPFVSLSRLCKDEGTPLQDPTPFRSMVGGLQYLTFTRPDLSFVINHICQFMHRPTDQHLIVAKQAEYRALANCTVDLARVRMILKDLGIFLGVPPTIWCDNLSALAMASNPVFHGRTKHVEVDYHFIREKVTNKDIQLHHVSTDDQLADVLTKALPSPRFLYLRTKLMSP</sequence>
<evidence type="ECO:0000313" key="9">
    <source>
        <dbReference type="EMBL" id="SPD00573.1"/>
    </source>
</evidence>
<feature type="domain" description="Integrase catalytic" evidence="8">
    <location>
        <begin position="520"/>
        <end position="686"/>
    </location>
</feature>
<name>A0A2N9GM37_FAGSY</name>
<dbReference type="SUPFAM" id="SSF56672">
    <property type="entry name" value="DNA/RNA polymerases"/>
    <property type="match status" value="1"/>
</dbReference>
<proteinExistence type="predicted"/>
<protein>
    <recommendedName>
        <fullName evidence="10">Integrase catalytic domain-containing protein</fullName>
    </recommendedName>
</protein>
<keyword evidence="5" id="KW-0863">Zinc-finger</keyword>
<dbReference type="InterPro" id="IPR013103">
    <property type="entry name" value="RVT_2"/>
</dbReference>
<dbReference type="Gene3D" id="3.30.420.10">
    <property type="entry name" value="Ribonuclease H-like superfamily/Ribonuclease H"/>
    <property type="match status" value="1"/>
</dbReference>